<gene>
    <name evidence="1" type="ORF">HMPREF9134_01061</name>
</gene>
<evidence type="ECO:0000313" key="2">
    <source>
        <dbReference type="Proteomes" id="UP000010408"/>
    </source>
</evidence>
<reference evidence="1 2" key="1">
    <citation type="submission" date="2012-05" db="EMBL/GenBank/DDBJ databases">
        <authorList>
            <person name="Weinstock G."/>
            <person name="Sodergren E."/>
            <person name="Lobos E.A."/>
            <person name="Fulton L."/>
            <person name="Fulton R."/>
            <person name="Courtney L."/>
            <person name="Fronick C."/>
            <person name="O'Laughlin M."/>
            <person name="Godfrey J."/>
            <person name="Wilson R.M."/>
            <person name="Miner T."/>
            <person name="Farmer C."/>
            <person name="Delehaunty K."/>
            <person name="Cordes M."/>
            <person name="Minx P."/>
            <person name="Tomlinson C."/>
            <person name="Chen J."/>
            <person name="Wollam A."/>
            <person name="Pepin K.H."/>
            <person name="Bhonagiri V."/>
            <person name="Zhang X."/>
            <person name="Suruliraj S."/>
            <person name="Warren W."/>
            <person name="Mitreva M."/>
            <person name="Mardis E.R."/>
            <person name="Wilson R.K."/>
        </authorList>
    </citation>
    <scope>NUCLEOTIDE SEQUENCE [LARGE SCALE GENOMIC DNA]</scope>
    <source>
        <strain evidence="1 2">F0037</strain>
    </source>
</reference>
<organism evidence="1 2">
    <name type="scientific">Porphyromonas catoniae F0037</name>
    <dbReference type="NCBI Taxonomy" id="1127696"/>
    <lineage>
        <taxon>Bacteria</taxon>
        <taxon>Pseudomonadati</taxon>
        <taxon>Bacteroidota</taxon>
        <taxon>Bacteroidia</taxon>
        <taxon>Bacteroidales</taxon>
        <taxon>Porphyromonadaceae</taxon>
        <taxon>Porphyromonas</taxon>
    </lineage>
</organism>
<comment type="caution">
    <text evidence="1">The sequence shown here is derived from an EMBL/GenBank/DDBJ whole genome shotgun (WGS) entry which is preliminary data.</text>
</comment>
<dbReference type="AlphaFoldDB" id="L1NCZ3"/>
<proteinExistence type="predicted"/>
<dbReference type="HOGENOM" id="CLU_3171464_0_0_10"/>
<dbReference type="EMBL" id="AMEQ01000029">
    <property type="protein sequence ID" value="EKY01155.1"/>
    <property type="molecule type" value="Genomic_DNA"/>
</dbReference>
<name>L1NCZ3_9PORP</name>
<sequence>MYKSEDLQCLSNASRKATSIALYAWNSFPKELPTLLNQEGLRLAVVI</sequence>
<dbReference type="Proteomes" id="UP000010408">
    <property type="component" value="Unassembled WGS sequence"/>
</dbReference>
<protein>
    <submittedName>
        <fullName evidence="1">Uncharacterized protein</fullName>
    </submittedName>
</protein>
<accession>L1NCZ3</accession>
<evidence type="ECO:0000313" key="1">
    <source>
        <dbReference type="EMBL" id="EKY01155.1"/>
    </source>
</evidence>